<comment type="caution">
    <text evidence="1">The sequence shown here is derived from an EMBL/GenBank/DDBJ whole genome shotgun (WGS) entry which is preliminary data.</text>
</comment>
<evidence type="ECO:0000313" key="1">
    <source>
        <dbReference type="EMBL" id="KAG1776900.1"/>
    </source>
</evidence>
<protein>
    <submittedName>
        <fullName evidence="1">Uncharacterized protein</fullName>
    </submittedName>
</protein>
<name>A0A9P6ZVA2_9AGAM</name>
<dbReference type="Proteomes" id="UP000714275">
    <property type="component" value="Unassembled WGS sequence"/>
</dbReference>
<dbReference type="AlphaFoldDB" id="A0A9P6ZVA2"/>
<proteinExistence type="predicted"/>
<reference evidence="1" key="1">
    <citation type="journal article" date="2020" name="New Phytol.">
        <title>Comparative genomics reveals dynamic genome evolution in host specialist ectomycorrhizal fungi.</title>
        <authorList>
            <person name="Lofgren L.A."/>
            <person name="Nguyen N.H."/>
            <person name="Vilgalys R."/>
            <person name="Ruytinx J."/>
            <person name="Liao H.L."/>
            <person name="Branco S."/>
            <person name="Kuo A."/>
            <person name="LaButti K."/>
            <person name="Lipzen A."/>
            <person name="Andreopoulos W."/>
            <person name="Pangilinan J."/>
            <person name="Riley R."/>
            <person name="Hundley H."/>
            <person name="Na H."/>
            <person name="Barry K."/>
            <person name="Grigoriev I.V."/>
            <person name="Stajich J.E."/>
            <person name="Kennedy P.G."/>
        </authorList>
    </citation>
    <scope>NUCLEOTIDE SEQUENCE</scope>
    <source>
        <strain evidence="1">DOB743</strain>
    </source>
</reference>
<gene>
    <name evidence="1" type="ORF">EV702DRAFT_1279109</name>
</gene>
<sequence length="209" mass="23266">MLFHGVLTNVKYDQHVLTLNGRKVCGAEFDMTDHQRWTAECGDVRDVTQVKLKNDVTGDYLAWDDSMNLVMRENGHLYLWNLKTIHAGLQSILAFQVPSPANTEDLYTLQLDDDQTTRYAPAGFLIRGVVVDPATNLPASPGMRWPAVVLPSASPPPLPPQALPHSQRGAQDLIGAAKGYMSRTGFKAGYYDVQEEPTMLYLPLIREIN</sequence>
<evidence type="ECO:0000313" key="2">
    <source>
        <dbReference type="Proteomes" id="UP000714275"/>
    </source>
</evidence>
<dbReference type="EMBL" id="JABBWD010000024">
    <property type="protein sequence ID" value="KAG1776900.1"/>
    <property type="molecule type" value="Genomic_DNA"/>
</dbReference>
<dbReference type="OrthoDB" id="2663031at2759"/>
<keyword evidence="2" id="KW-1185">Reference proteome</keyword>
<organism evidence="1 2">
    <name type="scientific">Suillus placidus</name>
    <dbReference type="NCBI Taxonomy" id="48579"/>
    <lineage>
        <taxon>Eukaryota</taxon>
        <taxon>Fungi</taxon>
        <taxon>Dikarya</taxon>
        <taxon>Basidiomycota</taxon>
        <taxon>Agaricomycotina</taxon>
        <taxon>Agaricomycetes</taxon>
        <taxon>Agaricomycetidae</taxon>
        <taxon>Boletales</taxon>
        <taxon>Suillineae</taxon>
        <taxon>Suillaceae</taxon>
        <taxon>Suillus</taxon>
    </lineage>
</organism>
<accession>A0A9P6ZVA2</accession>